<dbReference type="OrthoDB" id="8400661at2"/>
<accession>A0A5Q0CGM6</accession>
<reference evidence="1 2" key="1">
    <citation type="submission" date="2019-08" db="EMBL/GenBank/DDBJ databases">
        <title>Prosopis cineraria nodule microbiome.</title>
        <authorList>
            <person name="Ali R."/>
            <person name="Chaluvadi S.R."/>
            <person name="Wang X."/>
        </authorList>
    </citation>
    <scope>NUCLEOTIDE SEQUENCE [LARGE SCALE GENOMIC DNA]</scope>
    <source>
        <strain evidence="1 2">BG7</strain>
        <plasmid evidence="1 2">unnamed</plasmid>
    </source>
</reference>
<dbReference type="AlphaFoldDB" id="A0A5Q0CGM6"/>
<sequence>MTAAREFEIAHARRLTIEDRRCLMTRILQQLETYRDVTLRDVPAEKCIWIDRLIASVSARLPEIVAMEEEELQNILRGFQKLLATLNDISQSEAISPTRH</sequence>
<evidence type="ECO:0000313" key="2">
    <source>
        <dbReference type="Proteomes" id="UP000326881"/>
    </source>
</evidence>
<keyword evidence="1" id="KW-0614">Plasmid</keyword>
<dbReference type="EMBL" id="CP043499">
    <property type="protein sequence ID" value="QFY63197.1"/>
    <property type="molecule type" value="Genomic_DNA"/>
</dbReference>
<gene>
    <name evidence="1" type="ORF">FZ934_23150</name>
</gene>
<evidence type="ECO:0000313" key="1">
    <source>
        <dbReference type="EMBL" id="QFY63197.1"/>
    </source>
</evidence>
<organism evidence="1 2">
    <name type="scientific">Rhizobium grahamii</name>
    <dbReference type="NCBI Taxonomy" id="1120045"/>
    <lineage>
        <taxon>Bacteria</taxon>
        <taxon>Pseudomonadati</taxon>
        <taxon>Pseudomonadota</taxon>
        <taxon>Alphaproteobacteria</taxon>
        <taxon>Hyphomicrobiales</taxon>
        <taxon>Rhizobiaceae</taxon>
        <taxon>Rhizobium/Agrobacterium group</taxon>
        <taxon>Rhizobium</taxon>
    </lineage>
</organism>
<dbReference type="RefSeq" id="WP_153273168.1">
    <property type="nucleotide sequence ID" value="NZ_CP043499.1"/>
</dbReference>
<name>A0A5Q0CGM6_9HYPH</name>
<dbReference type="KEGG" id="rgr:FZ934_23150"/>
<dbReference type="Proteomes" id="UP000326881">
    <property type="component" value="Plasmid unnamed"/>
</dbReference>
<proteinExistence type="predicted"/>
<keyword evidence="2" id="KW-1185">Reference proteome</keyword>
<protein>
    <submittedName>
        <fullName evidence="1">Uncharacterized protein</fullName>
    </submittedName>
</protein>
<geneLocation type="plasmid" evidence="1 2">
    <name>unnamed</name>
</geneLocation>